<comment type="caution">
    <text evidence="5">The sequence shown here is derived from an EMBL/GenBank/DDBJ whole genome shotgun (WGS) entry which is preliminary data.</text>
</comment>
<dbReference type="PROSITE" id="PS50893">
    <property type="entry name" value="ABC_TRANSPORTER_2"/>
    <property type="match status" value="1"/>
</dbReference>
<accession>A0A9D2KPW5</accession>
<dbReference type="EMBL" id="DWZD01000040">
    <property type="protein sequence ID" value="HJA79197.1"/>
    <property type="molecule type" value="Genomic_DNA"/>
</dbReference>
<name>A0A9D2KPW5_9BACT</name>
<keyword evidence="1" id="KW-0813">Transport</keyword>
<evidence type="ECO:0000256" key="2">
    <source>
        <dbReference type="ARBA" id="ARBA00022741"/>
    </source>
</evidence>
<dbReference type="Gene3D" id="3.40.50.300">
    <property type="entry name" value="P-loop containing nucleotide triphosphate hydrolases"/>
    <property type="match status" value="1"/>
</dbReference>
<protein>
    <submittedName>
        <fullName evidence="5">ATP-binding cassette domain-containing protein</fullName>
    </submittedName>
</protein>
<dbReference type="PANTHER" id="PTHR43423:SF1">
    <property type="entry name" value="ABC TRANSPORTER I FAMILY MEMBER 17"/>
    <property type="match status" value="1"/>
</dbReference>
<evidence type="ECO:0000259" key="4">
    <source>
        <dbReference type="PROSITE" id="PS50893"/>
    </source>
</evidence>
<dbReference type="GO" id="GO:0005524">
    <property type="term" value="F:ATP binding"/>
    <property type="evidence" value="ECO:0007669"/>
    <property type="project" value="UniProtKB-KW"/>
</dbReference>
<dbReference type="PROSITE" id="PS00211">
    <property type="entry name" value="ABC_TRANSPORTER_1"/>
    <property type="match status" value="1"/>
</dbReference>
<dbReference type="PANTHER" id="PTHR43423">
    <property type="entry name" value="ABC TRANSPORTER I FAMILY MEMBER 17"/>
    <property type="match status" value="1"/>
</dbReference>
<evidence type="ECO:0000256" key="3">
    <source>
        <dbReference type="ARBA" id="ARBA00022840"/>
    </source>
</evidence>
<keyword evidence="2" id="KW-0547">Nucleotide-binding</keyword>
<gene>
    <name evidence="5" type="ORF">H9784_06485</name>
</gene>
<dbReference type="Pfam" id="PF00005">
    <property type="entry name" value="ABC_tran"/>
    <property type="match status" value="1"/>
</dbReference>
<dbReference type="InterPro" id="IPR003439">
    <property type="entry name" value="ABC_transporter-like_ATP-bd"/>
</dbReference>
<reference evidence="5" key="1">
    <citation type="journal article" date="2021" name="PeerJ">
        <title>Extensive microbial diversity within the chicken gut microbiome revealed by metagenomics and culture.</title>
        <authorList>
            <person name="Gilroy R."/>
            <person name="Ravi A."/>
            <person name="Getino M."/>
            <person name="Pursley I."/>
            <person name="Horton D.L."/>
            <person name="Alikhan N.F."/>
            <person name="Baker D."/>
            <person name="Gharbi K."/>
            <person name="Hall N."/>
            <person name="Watson M."/>
            <person name="Adriaenssens E.M."/>
            <person name="Foster-Nyarko E."/>
            <person name="Jarju S."/>
            <person name="Secka A."/>
            <person name="Antonio M."/>
            <person name="Oren A."/>
            <person name="Chaudhuri R.R."/>
            <person name="La Ragione R."/>
            <person name="Hildebrand F."/>
            <person name="Pallen M.J."/>
        </authorList>
    </citation>
    <scope>NUCLEOTIDE SEQUENCE</scope>
    <source>
        <strain evidence="5">5032</strain>
    </source>
</reference>
<dbReference type="InterPro" id="IPR017871">
    <property type="entry name" value="ABC_transporter-like_CS"/>
</dbReference>
<dbReference type="InterPro" id="IPR027417">
    <property type="entry name" value="P-loop_NTPase"/>
</dbReference>
<dbReference type="GO" id="GO:0016887">
    <property type="term" value="F:ATP hydrolysis activity"/>
    <property type="evidence" value="ECO:0007669"/>
    <property type="project" value="InterPro"/>
</dbReference>
<keyword evidence="3 5" id="KW-0067">ATP-binding</keyword>
<evidence type="ECO:0000313" key="5">
    <source>
        <dbReference type="EMBL" id="HJA79197.1"/>
    </source>
</evidence>
<organism evidence="5 6">
    <name type="scientific">Candidatus Desulfovibrio intestinavium</name>
    <dbReference type="NCBI Taxonomy" id="2838534"/>
    <lineage>
        <taxon>Bacteria</taxon>
        <taxon>Pseudomonadati</taxon>
        <taxon>Thermodesulfobacteriota</taxon>
        <taxon>Desulfovibrionia</taxon>
        <taxon>Desulfovibrionales</taxon>
        <taxon>Desulfovibrionaceae</taxon>
        <taxon>Desulfovibrio</taxon>
    </lineage>
</organism>
<dbReference type="CDD" id="cd03228">
    <property type="entry name" value="ABCC_MRP_Like"/>
    <property type="match status" value="1"/>
</dbReference>
<dbReference type="AlphaFoldDB" id="A0A9D2KPW5"/>
<sequence length="204" mass="22707">MSPILTTHDLSFAAIRYPDLTFQRQGINVIHGPSGCGKSTLLRLCNRTLVPHTGCIRLDEQDIRQRDPLQLRRDILLAGQDVFLFDGSIADNFRQFYALREEAEPQESGMRRFLDLCACPLPPETPCGSLSGGERQRVFLAVCLSFVPRILLLDEPTSALDGETARHLLDNLRAFAARHGMTLVLVSHDRAMTAPLADNLLELA</sequence>
<dbReference type="SMART" id="SM00382">
    <property type="entry name" value="AAA"/>
    <property type="match status" value="1"/>
</dbReference>
<evidence type="ECO:0000256" key="1">
    <source>
        <dbReference type="ARBA" id="ARBA00022448"/>
    </source>
</evidence>
<dbReference type="InterPro" id="IPR003593">
    <property type="entry name" value="AAA+_ATPase"/>
</dbReference>
<dbReference type="Proteomes" id="UP000823821">
    <property type="component" value="Unassembled WGS sequence"/>
</dbReference>
<dbReference type="SUPFAM" id="SSF52540">
    <property type="entry name" value="P-loop containing nucleoside triphosphate hydrolases"/>
    <property type="match status" value="1"/>
</dbReference>
<feature type="domain" description="ABC transporter" evidence="4">
    <location>
        <begin position="5"/>
        <end position="204"/>
    </location>
</feature>
<reference evidence="5" key="2">
    <citation type="submission" date="2021-04" db="EMBL/GenBank/DDBJ databases">
        <authorList>
            <person name="Gilroy R."/>
        </authorList>
    </citation>
    <scope>NUCLEOTIDE SEQUENCE</scope>
    <source>
        <strain evidence="5">5032</strain>
    </source>
</reference>
<proteinExistence type="predicted"/>
<evidence type="ECO:0000313" key="6">
    <source>
        <dbReference type="Proteomes" id="UP000823821"/>
    </source>
</evidence>